<protein>
    <submittedName>
        <fullName evidence="1">Uncharacterized protein</fullName>
    </submittedName>
</protein>
<dbReference type="AlphaFoldDB" id="D4JAW5"/>
<name>D4JAW5_9FIRM</name>
<dbReference type="KEGG" id="cct:CC1_28870"/>
<reference evidence="1 2" key="1">
    <citation type="submission" date="2010-03" db="EMBL/GenBank/DDBJ databases">
        <title>The genome sequence of Coprococcus catus GD/7.</title>
        <authorList>
            <consortium name="metaHIT consortium -- http://www.metahit.eu/"/>
            <person name="Pajon A."/>
            <person name="Turner K."/>
            <person name="Parkhill J."/>
            <person name="Duncan S."/>
            <person name="Flint H."/>
        </authorList>
    </citation>
    <scope>NUCLEOTIDE SEQUENCE [LARGE SCALE GENOMIC DNA]</scope>
    <source>
        <strain evidence="1 2">GD/7</strain>
    </source>
</reference>
<dbReference type="Proteomes" id="UP000008798">
    <property type="component" value="Chromosome"/>
</dbReference>
<dbReference type="EMBL" id="FP929038">
    <property type="protein sequence ID" value="CBK81486.1"/>
    <property type="molecule type" value="Genomic_DNA"/>
</dbReference>
<evidence type="ECO:0000313" key="1">
    <source>
        <dbReference type="EMBL" id="CBK81486.1"/>
    </source>
</evidence>
<accession>D4JAW5</accession>
<dbReference type="STRING" id="717962.CC1_28870"/>
<gene>
    <name evidence="1" type="ORF">CC1_28870</name>
</gene>
<dbReference type="HOGENOM" id="CLU_1892635_0_0_9"/>
<proteinExistence type="predicted"/>
<dbReference type="PATRIC" id="fig|717962.3.peg.2774"/>
<evidence type="ECO:0000313" key="2">
    <source>
        <dbReference type="Proteomes" id="UP000008798"/>
    </source>
</evidence>
<dbReference type="RefSeq" id="WP_015515013.1">
    <property type="nucleotide sequence ID" value="NC_021009.1"/>
</dbReference>
<sequence>MWWILVIIIIAVVVMGSENEGKYKEDKYKEDEQKQWEKQIAPYARVKYAKITYVPHSPYGEKFTLVHQIDVKTDSIYGRWYRYFVDSSAFTDCSKQRIILLDENKKEIPLQKNVHMMCEKLAEGCGNIVLTFDA</sequence>
<organism evidence="1 2">
    <name type="scientific">Coprococcus catus GD/7</name>
    <dbReference type="NCBI Taxonomy" id="717962"/>
    <lineage>
        <taxon>Bacteria</taxon>
        <taxon>Bacillati</taxon>
        <taxon>Bacillota</taxon>
        <taxon>Clostridia</taxon>
        <taxon>Lachnospirales</taxon>
        <taxon>Lachnospiraceae</taxon>
        <taxon>Coprococcus</taxon>
    </lineage>
</organism>
<reference evidence="1 2" key="2">
    <citation type="submission" date="2010-03" db="EMBL/GenBank/DDBJ databases">
        <authorList>
            <person name="Pajon A."/>
        </authorList>
    </citation>
    <scope>NUCLEOTIDE SEQUENCE [LARGE SCALE GENOMIC DNA]</scope>
    <source>
        <strain evidence="1 2">GD/7</strain>
    </source>
</reference>